<accession>A0ABD3LER5</accession>
<dbReference type="AlphaFoldDB" id="A0ABD3LER5"/>
<organism evidence="1 2">
    <name type="scientific">Eucalyptus globulus</name>
    <name type="common">Tasmanian blue gum</name>
    <dbReference type="NCBI Taxonomy" id="34317"/>
    <lineage>
        <taxon>Eukaryota</taxon>
        <taxon>Viridiplantae</taxon>
        <taxon>Streptophyta</taxon>
        <taxon>Embryophyta</taxon>
        <taxon>Tracheophyta</taxon>
        <taxon>Spermatophyta</taxon>
        <taxon>Magnoliopsida</taxon>
        <taxon>eudicotyledons</taxon>
        <taxon>Gunneridae</taxon>
        <taxon>Pentapetalae</taxon>
        <taxon>rosids</taxon>
        <taxon>malvids</taxon>
        <taxon>Myrtales</taxon>
        <taxon>Myrtaceae</taxon>
        <taxon>Myrtoideae</taxon>
        <taxon>Eucalypteae</taxon>
        <taxon>Eucalyptus</taxon>
    </lineage>
</organism>
<evidence type="ECO:0000313" key="2">
    <source>
        <dbReference type="Proteomes" id="UP001634007"/>
    </source>
</evidence>
<comment type="caution">
    <text evidence="1">The sequence shown here is derived from an EMBL/GenBank/DDBJ whole genome shotgun (WGS) entry which is preliminary data.</text>
</comment>
<dbReference type="Proteomes" id="UP001634007">
    <property type="component" value="Unassembled WGS sequence"/>
</dbReference>
<evidence type="ECO:0000313" key="1">
    <source>
        <dbReference type="EMBL" id="KAL3749972.1"/>
    </source>
</evidence>
<protein>
    <submittedName>
        <fullName evidence="1">Uncharacterized protein</fullName>
    </submittedName>
</protein>
<keyword evidence="2" id="KW-1185">Reference proteome</keyword>
<gene>
    <name evidence="1" type="ORF">ACJRO7_011014</name>
</gene>
<sequence length="76" mass="8849">MAFAENSQRRRSAQVHDFERNQQCSRFPPAVRSGCTFLRNIVLGNGITKRTWETIVRHASPCVINDDKMYFYQALN</sequence>
<reference evidence="1 2" key="1">
    <citation type="submission" date="2024-11" db="EMBL/GenBank/DDBJ databases">
        <title>Chromosome-level genome assembly of Eucalyptus globulus Labill. provides insights into its genome evolution.</title>
        <authorList>
            <person name="Li X."/>
        </authorList>
    </citation>
    <scope>NUCLEOTIDE SEQUENCE [LARGE SCALE GENOMIC DNA]</scope>
    <source>
        <strain evidence="1">CL2024</strain>
        <tissue evidence="1">Fresh tender leaves</tissue>
    </source>
</reference>
<proteinExistence type="predicted"/>
<name>A0ABD3LER5_EUCGL</name>
<dbReference type="EMBL" id="JBJKBG010000002">
    <property type="protein sequence ID" value="KAL3749972.1"/>
    <property type="molecule type" value="Genomic_DNA"/>
</dbReference>